<dbReference type="Proteomes" id="UP000792457">
    <property type="component" value="Unassembled WGS sequence"/>
</dbReference>
<keyword evidence="3" id="KW-1185">Reference proteome</keyword>
<accession>A0A8K0KQ33</accession>
<reference evidence="2" key="2">
    <citation type="submission" date="2017-10" db="EMBL/GenBank/DDBJ databases">
        <title>Ladona fulva Genome sequencing and assembly.</title>
        <authorList>
            <person name="Murali S."/>
            <person name="Richards S."/>
            <person name="Bandaranaike D."/>
            <person name="Bellair M."/>
            <person name="Blankenburg K."/>
            <person name="Chao H."/>
            <person name="Dinh H."/>
            <person name="Doddapaneni H."/>
            <person name="Dugan-Rocha S."/>
            <person name="Elkadiri S."/>
            <person name="Gnanaolivu R."/>
            <person name="Hernandez B."/>
            <person name="Skinner E."/>
            <person name="Javaid M."/>
            <person name="Lee S."/>
            <person name="Li M."/>
            <person name="Ming W."/>
            <person name="Munidasa M."/>
            <person name="Muniz J."/>
            <person name="Nguyen L."/>
            <person name="Hughes D."/>
            <person name="Osuji N."/>
            <person name="Pu L.-L."/>
            <person name="Puazo M."/>
            <person name="Qu C."/>
            <person name="Quiroz J."/>
            <person name="Raj R."/>
            <person name="Weissenberger G."/>
            <person name="Xin Y."/>
            <person name="Zou X."/>
            <person name="Han Y."/>
            <person name="Worley K."/>
            <person name="Muzny D."/>
            <person name="Gibbs R."/>
        </authorList>
    </citation>
    <scope>NUCLEOTIDE SEQUENCE</scope>
    <source>
        <strain evidence="2">Sampled in the wild</strain>
    </source>
</reference>
<dbReference type="InterPro" id="IPR029526">
    <property type="entry name" value="PGBD"/>
</dbReference>
<feature type="domain" description="PiggyBac transposable element-derived protein" evidence="1">
    <location>
        <begin position="1"/>
        <end position="59"/>
    </location>
</feature>
<organism evidence="2 3">
    <name type="scientific">Ladona fulva</name>
    <name type="common">Scarce chaser dragonfly</name>
    <name type="synonym">Libellula fulva</name>
    <dbReference type="NCBI Taxonomy" id="123851"/>
    <lineage>
        <taxon>Eukaryota</taxon>
        <taxon>Metazoa</taxon>
        <taxon>Ecdysozoa</taxon>
        <taxon>Arthropoda</taxon>
        <taxon>Hexapoda</taxon>
        <taxon>Insecta</taxon>
        <taxon>Pterygota</taxon>
        <taxon>Palaeoptera</taxon>
        <taxon>Odonata</taxon>
        <taxon>Epiprocta</taxon>
        <taxon>Anisoptera</taxon>
        <taxon>Libelluloidea</taxon>
        <taxon>Libellulidae</taxon>
        <taxon>Ladona</taxon>
    </lineage>
</organism>
<dbReference type="OrthoDB" id="123207at2759"/>
<sequence>MSSNRKQFPQTVKSAKLKKGEITAAFCGEQMVMKWKDKRDVLIVSTFHGTEMCEEFDKQRAPEVEEEGHHDFTGTHMDSFGFLWPGRIEVFPLLALLFALRHKMMAPHFIPYDNT</sequence>
<evidence type="ECO:0000259" key="1">
    <source>
        <dbReference type="Pfam" id="PF13843"/>
    </source>
</evidence>
<comment type="caution">
    <text evidence="2">The sequence shown here is derived from an EMBL/GenBank/DDBJ whole genome shotgun (WGS) entry which is preliminary data.</text>
</comment>
<evidence type="ECO:0000313" key="3">
    <source>
        <dbReference type="Proteomes" id="UP000792457"/>
    </source>
</evidence>
<dbReference type="EMBL" id="KZ309219">
    <property type="protein sequence ID" value="KAG8237735.1"/>
    <property type="molecule type" value="Genomic_DNA"/>
</dbReference>
<evidence type="ECO:0000313" key="2">
    <source>
        <dbReference type="EMBL" id="KAG8237735.1"/>
    </source>
</evidence>
<gene>
    <name evidence="2" type="ORF">J437_LFUL016674</name>
</gene>
<dbReference type="Pfam" id="PF13843">
    <property type="entry name" value="DDE_Tnp_1_7"/>
    <property type="match status" value="1"/>
</dbReference>
<proteinExistence type="predicted"/>
<name>A0A8K0KQ33_LADFU</name>
<reference evidence="2" key="1">
    <citation type="submission" date="2013-04" db="EMBL/GenBank/DDBJ databases">
        <authorList>
            <person name="Qu J."/>
            <person name="Murali S.C."/>
            <person name="Bandaranaike D."/>
            <person name="Bellair M."/>
            <person name="Blankenburg K."/>
            <person name="Chao H."/>
            <person name="Dinh H."/>
            <person name="Doddapaneni H."/>
            <person name="Downs B."/>
            <person name="Dugan-Rocha S."/>
            <person name="Elkadiri S."/>
            <person name="Gnanaolivu R.D."/>
            <person name="Hernandez B."/>
            <person name="Javaid M."/>
            <person name="Jayaseelan J.C."/>
            <person name="Lee S."/>
            <person name="Li M."/>
            <person name="Ming W."/>
            <person name="Munidasa M."/>
            <person name="Muniz J."/>
            <person name="Nguyen L."/>
            <person name="Ongeri F."/>
            <person name="Osuji N."/>
            <person name="Pu L.-L."/>
            <person name="Puazo M."/>
            <person name="Qu C."/>
            <person name="Quiroz J."/>
            <person name="Raj R."/>
            <person name="Weissenberger G."/>
            <person name="Xin Y."/>
            <person name="Zou X."/>
            <person name="Han Y."/>
            <person name="Richards S."/>
            <person name="Worley K."/>
            <person name="Muzny D."/>
            <person name="Gibbs R."/>
        </authorList>
    </citation>
    <scope>NUCLEOTIDE SEQUENCE</scope>
    <source>
        <strain evidence="2">Sampled in the wild</strain>
    </source>
</reference>
<dbReference type="AlphaFoldDB" id="A0A8K0KQ33"/>
<protein>
    <recommendedName>
        <fullName evidence="1">PiggyBac transposable element-derived protein domain-containing protein</fullName>
    </recommendedName>
</protein>